<keyword evidence="3" id="KW-1185">Reference proteome</keyword>
<keyword evidence="1" id="KW-0472">Membrane</keyword>
<organism evidence="2 3">
    <name type="scientific">Artemisia annua</name>
    <name type="common">Sweet wormwood</name>
    <dbReference type="NCBI Taxonomy" id="35608"/>
    <lineage>
        <taxon>Eukaryota</taxon>
        <taxon>Viridiplantae</taxon>
        <taxon>Streptophyta</taxon>
        <taxon>Embryophyta</taxon>
        <taxon>Tracheophyta</taxon>
        <taxon>Spermatophyta</taxon>
        <taxon>Magnoliopsida</taxon>
        <taxon>eudicotyledons</taxon>
        <taxon>Gunneridae</taxon>
        <taxon>Pentapetalae</taxon>
        <taxon>asterids</taxon>
        <taxon>campanulids</taxon>
        <taxon>Asterales</taxon>
        <taxon>Asteraceae</taxon>
        <taxon>Asteroideae</taxon>
        <taxon>Anthemideae</taxon>
        <taxon>Artemisiinae</taxon>
        <taxon>Artemisia</taxon>
    </lineage>
</organism>
<dbReference type="EMBL" id="PKPP01001040">
    <property type="protein sequence ID" value="PWA86254.1"/>
    <property type="molecule type" value="Genomic_DNA"/>
</dbReference>
<proteinExistence type="predicted"/>
<keyword evidence="1" id="KW-1133">Transmembrane helix</keyword>
<evidence type="ECO:0000313" key="2">
    <source>
        <dbReference type="EMBL" id="PWA86254.1"/>
    </source>
</evidence>
<protein>
    <submittedName>
        <fullName evidence="2">Uncharacterized protein</fullName>
    </submittedName>
</protein>
<reference evidence="2 3" key="1">
    <citation type="journal article" date="2018" name="Mol. Plant">
        <title>The genome of Artemisia annua provides insight into the evolution of Asteraceae family and artemisinin biosynthesis.</title>
        <authorList>
            <person name="Shen Q."/>
            <person name="Zhang L."/>
            <person name="Liao Z."/>
            <person name="Wang S."/>
            <person name="Yan T."/>
            <person name="Shi P."/>
            <person name="Liu M."/>
            <person name="Fu X."/>
            <person name="Pan Q."/>
            <person name="Wang Y."/>
            <person name="Lv Z."/>
            <person name="Lu X."/>
            <person name="Zhang F."/>
            <person name="Jiang W."/>
            <person name="Ma Y."/>
            <person name="Chen M."/>
            <person name="Hao X."/>
            <person name="Li L."/>
            <person name="Tang Y."/>
            <person name="Lv G."/>
            <person name="Zhou Y."/>
            <person name="Sun X."/>
            <person name="Brodelius P.E."/>
            <person name="Rose J.K.C."/>
            <person name="Tang K."/>
        </authorList>
    </citation>
    <scope>NUCLEOTIDE SEQUENCE [LARGE SCALE GENOMIC DNA]</scope>
    <source>
        <strain evidence="3">cv. Huhao1</strain>
        <tissue evidence="2">Leaf</tissue>
    </source>
</reference>
<name>A0A2U1PKG6_ARTAN</name>
<comment type="caution">
    <text evidence="2">The sequence shown here is derived from an EMBL/GenBank/DDBJ whole genome shotgun (WGS) entry which is preliminary data.</text>
</comment>
<keyword evidence="1" id="KW-0812">Transmembrane</keyword>
<dbReference type="AlphaFoldDB" id="A0A2U1PKG6"/>
<dbReference type="Proteomes" id="UP000245207">
    <property type="component" value="Unassembled WGS sequence"/>
</dbReference>
<feature type="transmembrane region" description="Helical" evidence="1">
    <location>
        <begin position="20"/>
        <end position="40"/>
    </location>
</feature>
<dbReference type="OrthoDB" id="904575at2759"/>
<sequence>MALIILMNLIYSTITMISNLVSRLLFNVTAYLIVFAIHAFKVPGEAMLSGMEHIGDLIKSCIEYLLEIGMEVVSGSVGLVFDLVKVVIFGSVAATGAAAGGLVEKTRSGFDGLFEDIPAMVKGAVEMFTTMVADLWNNYMDAQNYVKENA</sequence>
<evidence type="ECO:0000313" key="3">
    <source>
        <dbReference type="Proteomes" id="UP000245207"/>
    </source>
</evidence>
<gene>
    <name evidence="2" type="ORF">CTI12_AA141840</name>
</gene>
<accession>A0A2U1PKG6</accession>
<evidence type="ECO:0000256" key="1">
    <source>
        <dbReference type="SAM" id="Phobius"/>
    </source>
</evidence>